<evidence type="ECO:0000313" key="3">
    <source>
        <dbReference type="Proteomes" id="UP000262954"/>
    </source>
</evidence>
<feature type="signal peptide" evidence="1">
    <location>
        <begin position="1"/>
        <end position="25"/>
    </location>
</feature>
<dbReference type="AlphaFoldDB" id="A0A354M055"/>
<gene>
    <name evidence="2" type="ORF">DDY73_02715</name>
</gene>
<reference evidence="2 3" key="1">
    <citation type="journal article" date="2018" name="Nat. Biotechnol.">
        <title>A standardized bacterial taxonomy based on genome phylogeny substantially revises the tree of life.</title>
        <authorList>
            <person name="Parks D.H."/>
            <person name="Chuvochina M."/>
            <person name="Waite D.W."/>
            <person name="Rinke C."/>
            <person name="Skarshewski A."/>
            <person name="Chaumeil P.A."/>
            <person name="Hugenholtz P."/>
        </authorList>
    </citation>
    <scope>NUCLEOTIDE SEQUENCE [LARGE SCALE GENOMIC DNA]</scope>
    <source>
        <strain evidence="2">UBA11482</strain>
    </source>
</reference>
<organism evidence="2 3">
    <name type="scientific">Coprobacter fastidiosus</name>
    <dbReference type="NCBI Taxonomy" id="1099853"/>
    <lineage>
        <taxon>Bacteria</taxon>
        <taxon>Pseudomonadati</taxon>
        <taxon>Bacteroidota</taxon>
        <taxon>Bacteroidia</taxon>
        <taxon>Bacteroidales</taxon>
        <taxon>Barnesiellaceae</taxon>
        <taxon>Coprobacter</taxon>
    </lineage>
</organism>
<dbReference type="SUPFAM" id="SSF103088">
    <property type="entry name" value="OmpA-like"/>
    <property type="match status" value="1"/>
</dbReference>
<keyword evidence="1" id="KW-0732">Signal</keyword>
<dbReference type="InterPro" id="IPR036737">
    <property type="entry name" value="OmpA-like_sf"/>
</dbReference>
<dbReference type="InterPro" id="IPR021958">
    <property type="entry name" value="DUF3575"/>
</dbReference>
<dbReference type="Pfam" id="PF12099">
    <property type="entry name" value="DUF3575"/>
    <property type="match status" value="1"/>
</dbReference>
<name>A0A354M055_9BACT</name>
<comment type="caution">
    <text evidence="2">The sequence shown here is derived from an EMBL/GenBank/DDBJ whole genome shotgun (WGS) entry which is preliminary data.</text>
</comment>
<proteinExistence type="predicted"/>
<evidence type="ECO:0000313" key="2">
    <source>
        <dbReference type="EMBL" id="HBJ07894.1"/>
    </source>
</evidence>
<protein>
    <submittedName>
        <fullName evidence="2">DUF3575 domain-containing protein</fullName>
    </submittedName>
</protein>
<dbReference type="Gene3D" id="3.30.1330.60">
    <property type="entry name" value="OmpA-like domain"/>
    <property type="match status" value="1"/>
</dbReference>
<dbReference type="Proteomes" id="UP000262954">
    <property type="component" value="Unassembled WGS sequence"/>
</dbReference>
<sequence length="425" mass="48967">MVKRYKKKWGLLLITALFLSGIVWAQGTSETLTSCLNKNYPDYVIFLSDKKIDSVFYCANTSIAPVIFKVNKYKLYPNKQLDSIADILRRIQQDTIIRLSHVWVGGSASPEGPPSWNHRLGEYRSRALADFLLQETGIPESKLKVENLCEDWYSFEVALKNGAQIPNKSKVLDILTKETDNERRKKQIKALDGGYTWQRIIQDVFPPFRNARIAIVCLEEQFPLPPVSKNLQVTESRMPDLNPAISFSLQPSQQEKWIIAIKSNLLFVAALTANLGIEISPFSHWSFDLTVWYSPYNITPERKLRLLAVQPEIRWWSKEAMKGHFIGLHTHVAGFNVAINDHGRYQDPNHALWGMGISYGYAVDIGKMKRWTLECNIGAGFAEFDYDVYRNWKNGPKFRSGSDWYWGITRGGVSISYKWYKQRKR</sequence>
<accession>A0A354M055</accession>
<dbReference type="EMBL" id="DNWC01000041">
    <property type="protein sequence ID" value="HBJ07894.1"/>
    <property type="molecule type" value="Genomic_DNA"/>
</dbReference>
<feature type="chain" id="PRO_5017014578" evidence="1">
    <location>
        <begin position="26"/>
        <end position="425"/>
    </location>
</feature>
<evidence type="ECO:0000256" key="1">
    <source>
        <dbReference type="SAM" id="SignalP"/>
    </source>
</evidence>